<evidence type="ECO:0000313" key="3">
    <source>
        <dbReference type="EMBL" id="GBP90076.1"/>
    </source>
</evidence>
<comment type="similarity">
    <text evidence="1">Belongs to the arrestin family.</text>
</comment>
<protein>
    <submittedName>
        <fullName evidence="3">Arrestin domain-containing protein 17</fullName>
    </submittedName>
</protein>
<dbReference type="GO" id="GO:0015031">
    <property type="term" value="P:protein transport"/>
    <property type="evidence" value="ECO:0007669"/>
    <property type="project" value="TreeGrafter"/>
</dbReference>
<dbReference type="OrthoDB" id="2333384at2759"/>
<accession>A0A4C1ZNM2</accession>
<dbReference type="EMBL" id="BGZK01002054">
    <property type="protein sequence ID" value="GBP90076.1"/>
    <property type="molecule type" value="Genomic_DNA"/>
</dbReference>
<keyword evidence="4" id="KW-1185">Reference proteome</keyword>
<evidence type="ECO:0000259" key="2">
    <source>
        <dbReference type="Pfam" id="PF00339"/>
    </source>
</evidence>
<sequence length="332" mass="37413">MGIKGAAIYLDNQWNTYYAGQTVNGRIEYEFDSPKKVRGVYVKFKGEAHTSWSEKQTRRDADGKTHDVDTAHTGDEEYFHITYYILGSKTGAEIEIPPGRQVYTFTCTLPPTLPSSFEGEFGYVRYTVKVVLDRPWKFDQETKMAFTVLNPLDLNLNPHYRAINSDPDRILDSNTVPVLYSDSATGGAASSSLPLAPFLPLHQCQKRLSKSIKTCFRGTVPGAESKARSGLTERSFRIRRAFYVHAGKAADGKLNVRKHSYVVGLSINIDAVKMPLARLTHDRRPPAIRRCRVVPNSRPCRFVVGPRCYISTLRASIVEACMCARVFFRSRM</sequence>
<comment type="caution">
    <text evidence="3">The sequence shown here is derived from an EMBL/GenBank/DDBJ whole genome shotgun (WGS) entry which is preliminary data.</text>
</comment>
<dbReference type="InterPro" id="IPR011021">
    <property type="entry name" value="Arrestin-like_N"/>
</dbReference>
<dbReference type="GO" id="GO:0005737">
    <property type="term" value="C:cytoplasm"/>
    <property type="evidence" value="ECO:0007669"/>
    <property type="project" value="TreeGrafter"/>
</dbReference>
<name>A0A4C1ZNM2_EUMVA</name>
<feature type="domain" description="Arrestin-like N-terminal" evidence="2">
    <location>
        <begin position="8"/>
        <end position="155"/>
    </location>
</feature>
<dbReference type="Pfam" id="PF00339">
    <property type="entry name" value="Arrestin_N"/>
    <property type="match status" value="1"/>
</dbReference>
<evidence type="ECO:0000256" key="1">
    <source>
        <dbReference type="ARBA" id="ARBA00005298"/>
    </source>
</evidence>
<dbReference type="InterPro" id="IPR050357">
    <property type="entry name" value="Arrestin_domain-protein"/>
</dbReference>
<dbReference type="STRING" id="151549.A0A4C1ZNM2"/>
<dbReference type="PANTHER" id="PTHR11188">
    <property type="entry name" value="ARRESTIN DOMAIN CONTAINING PROTEIN"/>
    <property type="match status" value="1"/>
</dbReference>
<dbReference type="InterPro" id="IPR014756">
    <property type="entry name" value="Ig_E-set"/>
</dbReference>
<dbReference type="Gene3D" id="2.60.40.640">
    <property type="match status" value="1"/>
</dbReference>
<reference evidence="3 4" key="1">
    <citation type="journal article" date="2019" name="Commun. Biol.">
        <title>The bagworm genome reveals a unique fibroin gene that provides high tensile strength.</title>
        <authorList>
            <person name="Kono N."/>
            <person name="Nakamura H."/>
            <person name="Ohtoshi R."/>
            <person name="Tomita M."/>
            <person name="Numata K."/>
            <person name="Arakawa K."/>
        </authorList>
    </citation>
    <scope>NUCLEOTIDE SEQUENCE [LARGE SCALE GENOMIC DNA]</scope>
</reference>
<dbReference type="InterPro" id="IPR014752">
    <property type="entry name" value="Arrestin-like_C"/>
</dbReference>
<dbReference type="PANTHER" id="PTHR11188:SF176">
    <property type="entry name" value="ARRESTIN DOMAIN-CONTAINING PROTEIN 1"/>
    <property type="match status" value="1"/>
</dbReference>
<organism evidence="3 4">
    <name type="scientific">Eumeta variegata</name>
    <name type="common">Bagworm moth</name>
    <name type="synonym">Eumeta japonica</name>
    <dbReference type="NCBI Taxonomy" id="151549"/>
    <lineage>
        <taxon>Eukaryota</taxon>
        <taxon>Metazoa</taxon>
        <taxon>Ecdysozoa</taxon>
        <taxon>Arthropoda</taxon>
        <taxon>Hexapoda</taxon>
        <taxon>Insecta</taxon>
        <taxon>Pterygota</taxon>
        <taxon>Neoptera</taxon>
        <taxon>Endopterygota</taxon>
        <taxon>Lepidoptera</taxon>
        <taxon>Glossata</taxon>
        <taxon>Ditrysia</taxon>
        <taxon>Tineoidea</taxon>
        <taxon>Psychidae</taxon>
        <taxon>Oiketicinae</taxon>
        <taxon>Eumeta</taxon>
    </lineage>
</organism>
<proteinExistence type="inferred from homology"/>
<dbReference type="Proteomes" id="UP000299102">
    <property type="component" value="Unassembled WGS sequence"/>
</dbReference>
<dbReference type="SUPFAM" id="SSF81296">
    <property type="entry name" value="E set domains"/>
    <property type="match status" value="1"/>
</dbReference>
<evidence type="ECO:0000313" key="4">
    <source>
        <dbReference type="Proteomes" id="UP000299102"/>
    </source>
</evidence>
<dbReference type="AlphaFoldDB" id="A0A4C1ZNM2"/>
<gene>
    <name evidence="3" type="primary">arrd-17</name>
    <name evidence="3" type="ORF">EVAR_27064_1</name>
</gene>